<keyword evidence="3" id="KW-1185">Reference proteome</keyword>
<keyword evidence="1" id="KW-1133">Transmembrane helix</keyword>
<accession>A0A4Z2H684</accession>
<name>A0A4Z2H684_9TELE</name>
<evidence type="ECO:0000256" key="1">
    <source>
        <dbReference type="SAM" id="Phobius"/>
    </source>
</evidence>
<dbReference type="Proteomes" id="UP000314294">
    <property type="component" value="Unassembled WGS sequence"/>
</dbReference>
<evidence type="ECO:0000313" key="3">
    <source>
        <dbReference type="Proteomes" id="UP000314294"/>
    </source>
</evidence>
<protein>
    <submittedName>
        <fullName evidence="2">Uncharacterized protein</fullName>
    </submittedName>
</protein>
<gene>
    <name evidence="2" type="ORF">EYF80_028679</name>
</gene>
<keyword evidence="1" id="KW-0812">Transmembrane</keyword>
<organism evidence="2 3">
    <name type="scientific">Liparis tanakae</name>
    <name type="common">Tanaka's snailfish</name>
    <dbReference type="NCBI Taxonomy" id="230148"/>
    <lineage>
        <taxon>Eukaryota</taxon>
        <taxon>Metazoa</taxon>
        <taxon>Chordata</taxon>
        <taxon>Craniata</taxon>
        <taxon>Vertebrata</taxon>
        <taxon>Euteleostomi</taxon>
        <taxon>Actinopterygii</taxon>
        <taxon>Neopterygii</taxon>
        <taxon>Teleostei</taxon>
        <taxon>Neoteleostei</taxon>
        <taxon>Acanthomorphata</taxon>
        <taxon>Eupercaria</taxon>
        <taxon>Perciformes</taxon>
        <taxon>Cottioidei</taxon>
        <taxon>Cottales</taxon>
        <taxon>Liparidae</taxon>
        <taxon>Liparis</taxon>
    </lineage>
</organism>
<dbReference type="EMBL" id="SRLO01000321">
    <property type="protein sequence ID" value="TNN61171.1"/>
    <property type="molecule type" value="Genomic_DNA"/>
</dbReference>
<sequence length="278" mass="29208">MALCSSIRFCSRSCAAAAAAAAYEVKVEPSGYLKANGLRLQAGGGVHGELVRPRRLAFDAPGRRVVAAGATTAAAAGLQRVGGLGLDPQQLAGVALLHVPRQVVLPAEALGAVLAQEVLASRVHHHVAPHVLAGVEAALAVLAAVLLLLGAAGGLAGVRLQVLQEDAGAGERLQAHLAGSYRSSLYLETKALVQSGWEQRYGLSPECEYECTFSFSRLLNAFWHSWHGKFFLGFPSALRRLPADAASLDVVALALGSCGHGTLRTTRYMDWGVLPDRY</sequence>
<evidence type="ECO:0000313" key="2">
    <source>
        <dbReference type="EMBL" id="TNN61171.1"/>
    </source>
</evidence>
<comment type="caution">
    <text evidence="2">The sequence shown here is derived from an EMBL/GenBank/DDBJ whole genome shotgun (WGS) entry which is preliminary data.</text>
</comment>
<keyword evidence="1" id="KW-0472">Membrane</keyword>
<feature type="transmembrane region" description="Helical" evidence="1">
    <location>
        <begin position="137"/>
        <end position="158"/>
    </location>
</feature>
<proteinExistence type="predicted"/>
<reference evidence="2 3" key="1">
    <citation type="submission" date="2019-03" db="EMBL/GenBank/DDBJ databases">
        <title>First draft genome of Liparis tanakae, snailfish: a comprehensive survey of snailfish specific genes.</title>
        <authorList>
            <person name="Kim W."/>
            <person name="Song I."/>
            <person name="Jeong J.-H."/>
            <person name="Kim D."/>
            <person name="Kim S."/>
            <person name="Ryu S."/>
            <person name="Song J.Y."/>
            <person name="Lee S.K."/>
        </authorList>
    </citation>
    <scope>NUCLEOTIDE SEQUENCE [LARGE SCALE GENOMIC DNA]</scope>
    <source>
        <tissue evidence="2">Muscle</tissue>
    </source>
</reference>
<dbReference type="AlphaFoldDB" id="A0A4Z2H684"/>